<dbReference type="AlphaFoldDB" id="A0A8J4PR69"/>
<dbReference type="Proteomes" id="UP000695562">
    <property type="component" value="Unassembled WGS sequence"/>
</dbReference>
<proteinExistence type="predicted"/>
<sequence>MNDQFGIREKNNNNNNSDNIDGKYLIYIGDLYFEKKYYRESLRYYLLGCAVENSFFSNIKKTQETMDTFLFKLSHRIFDCLFYLKLPMQAIVVSQLFDNSYQASLVSFKMIQDEYYHLDPNYFQFIWDIPLLEMLLTKRS</sequence>
<evidence type="ECO:0000313" key="2">
    <source>
        <dbReference type="EMBL" id="KAF2072143.1"/>
    </source>
</evidence>
<dbReference type="OrthoDB" id="15050at2759"/>
<comment type="caution">
    <text evidence="2">The sequence shown here is derived from an EMBL/GenBank/DDBJ whole genome shotgun (WGS) entry which is preliminary data.</text>
</comment>
<reference evidence="2" key="1">
    <citation type="submission" date="2020-01" db="EMBL/GenBank/DDBJ databases">
        <title>Development of genomics and gene disruption for Polysphondylium violaceum indicates a role for the polyketide synthase stlB in stalk morphogenesis.</title>
        <authorList>
            <person name="Narita B."/>
            <person name="Kawabe Y."/>
            <person name="Kin K."/>
            <person name="Saito T."/>
            <person name="Gibbs R."/>
            <person name="Kuspa A."/>
            <person name="Muzny D."/>
            <person name="Queller D."/>
            <person name="Richards S."/>
            <person name="Strassman J."/>
            <person name="Sucgang R."/>
            <person name="Worley K."/>
            <person name="Schaap P."/>
        </authorList>
    </citation>
    <scope>NUCLEOTIDE SEQUENCE</scope>
    <source>
        <strain evidence="2">QSvi11</strain>
    </source>
</reference>
<dbReference type="EMBL" id="AJWJ01000307">
    <property type="protein sequence ID" value="KAF2072143.1"/>
    <property type="molecule type" value="Genomic_DNA"/>
</dbReference>
<gene>
    <name evidence="2" type="ORF">CYY_006541</name>
</gene>
<feature type="domain" description="INTS8 TPR repeats" evidence="1">
    <location>
        <begin position="23"/>
        <end position="136"/>
    </location>
</feature>
<evidence type="ECO:0000313" key="3">
    <source>
        <dbReference type="Proteomes" id="UP000695562"/>
    </source>
</evidence>
<name>A0A8J4PR69_9MYCE</name>
<protein>
    <recommendedName>
        <fullName evidence="1">INTS8 TPR repeats domain-containing protein</fullName>
    </recommendedName>
</protein>
<organism evidence="2 3">
    <name type="scientific">Polysphondylium violaceum</name>
    <dbReference type="NCBI Taxonomy" id="133409"/>
    <lineage>
        <taxon>Eukaryota</taxon>
        <taxon>Amoebozoa</taxon>
        <taxon>Evosea</taxon>
        <taxon>Eumycetozoa</taxon>
        <taxon>Dictyostelia</taxon>
        <taxon>Dictyosteliales</taxon>
        <taxon>Dictyosteliaceae</taxon>
        <taxon>Polysphondylium</taxon>
    </lineage>
</organism>
<keyword evidence="3" id="KW-1185">Reference proteome</keyword>
<accession>A0A8J4PR69</accession>
<dbReference type="InterPro" id="IPR057980">
    <property type="entry name" value="TPR_INTS8"/>
</dbReference>
<dbReference type="Pfam" id="PF25756">
    <property type="entry name" value="TPR_INTS8"/>
    <property type="match status" value="1"/>
</dbReference>
<evidence type="ECO:0000259" key="1">
    <source>
        <dbReference type="Pfam" id="PF25756"/>
    </source>
</evidence>